<protein>
    <submittedName>
        <fullName evidence="1">Uncharacterized protein</fullName>
    </submittedName>
</protein>
<sequence length="77" mass="8808">MIRDSFGDEIYYYMIMRTKTRAPDYTDFIGAASLLAKASCQSPLGSAAFASRLAPTRFCVEPRKKARHPMRWRAFLV</sequence>
<proteinExistence type="predicted"/>
<dbReference type="AlphaFoldDB" id="A0A2C5VD09"/>
<organism evidence="1 2">
    <name type="scientific">Pseudomonas putida</name>
    <name type="common">Arthrobacter siderocapsulatus</name>
    <dbReference type="NCBI Taxonomy" id="303"/>
    <lineage>
        <taxon>Bacteria</taxon>
        <taxon>Pseudomonadati</taxon>
        <taxon>Pseudomonadota</taxon>
        <taxon>Gammaproteobacteria</taxon>
        <taxon>Pseudomonadales</taxon>
        <taxon>Pseudomonadaceae</taxon>
        <taxon>Pseudomonas</taxon>
    </lineage>
</organism>
<evidence type="ECO:0000313" key="1">
    <source>
        <dbReference type="EMBL" id="PHH42449.1"/>
    </source>
</evidence>
<comment type="caution">
    <text evidence="1">The sequence shown here is derived from an EMBL/GenBank/DDBJ whole genome shotgun (WGS) entry which is preliminary data.</text>
</comment>
<accession>A0A2C5VD09</accession>
<name>A0A2C5VD09_PSEPU</name>
<gene>
    <name evidence="1" type="ORF">CRX57_20380</name>
</gene>
<evidence type="ECO:0000313" key="2">
    <source>
        <dbReference type="Proteomes" id="UP000222460"/>
    </source>
</evidence>
<reference evidence="2" key="1">
    <citation type="submission" date="2017-10" db="EMBL/GenBank/DDBJ databases">
        <title>FDA dAtabase for Regulatory Grade micrObial Sequences (FDA-ARGOS): Supporting development and validation of Infectious Disease Dx tests.</title>
        <authorList>
            <person name="Goldberg B."/>
            <person name="Campos J."/>
            <person name="Tallon L."/>
            <person name="Sadzewicz L."/>
            <person name="Ott S."/>
            <person name="Zhao X."/>
            <person name="Nagaraj S."/>
            <person name="Vavikolanu K."/>
            <person name="Aluvathingal J."/>
            <person name="Nadendla S."/>
            <person name="Geyer C."/>
            <person name="Sichtig H."/>
        </authorList>
    </citation>
    <scope>NUCLEOTIDE SEQUENCE [LARGE SCALE GENOMIC DNA]</scope>
    <source>
        <strain evidence="2">FDAARGOS_376</strain>
    </source>
</reference>
<dbReference type="Proteomes" id="UP000222460">
    <property type="component" value="Unassembled WGS sequence"/>
</dbReference>
<dbReference type="EMBL" id="PDKZ01000002">
    <property type="protein sequence ID" value="PHH42449.1"/>
    <property type="molecule type" value="Genomic_DNA"/>
</dbReference>